<protein>
    <recommendedName>
        <fullName evidence="2">SprT-like domain-containing protein</fullName>
    </recommendedName>
</protein>
<dbReference type="InterPro" id="IPR035240">
    <property type="entry name" value="SprT_Zn_ribbon"/>
</dbReference>
<dbReference type="InterPro" id="IPR006640">
    <property type="entry name" value="SprT-like_domain"/>
</dbReference>
<evidence type="ECO:0000259" key="2">
    <source>
        <dbReference type="SMART" id="SM00731"/>
    </source>
</evidence>
<evidence type="ECO:0000313" key="4">
    <source>
        <dbReference type="Proteomes" id="UP000053342"/>
    </source>
</evidence>
<accession>A0A0D2C1Q5</accession>
<feature type="compositionally biased region" description="Acidic residues" evidence="1">
    <location>
        <begin position="219"/>
        <end position="245"/>
    </location>
</feature>
<feature type="region of interest" description="Disordered" evidence="1">
    <location>
        <begin position="36"/>
        <end position="96"/>
    </location>
</feature>
<dbReference type="Pfam" id="PF10263">
    <property type="entry name" value="SprT-like"/>
    <property type="match status" value="1"/>
</dbReference>
<dbReference type="RefSeq" id="XP_016263863.1">
    <property type="nucleotide sequence ID" value="XM_016405657.1"/>
</dbReference>
<feature type="compositionally biased region" description="Low complexity" evidence="1">
    <location>
        <begin position="499"/>
        <end position="514"/>
    </location>
</feature>
<feature type="compositionally biased region" description="Basic and acidic residues" evidence="1">
    <location>
        <begin position="527"/>
        <end position="546"/>
    </location>
</feature>
<organism evidence="3 4">
    <name type="scientific">Exophiala oligosperma</name>
    <dbReference type="NCBI Taxonomy" id="215243"/>
    <lineage>
        <taxon>Eukaryota</taxon>
        <taxon>Fungi</taxon>
        <taxon>Dikarya</taxon>
        <taxon>Ascomycota</taxon>
        <taxon>Pezizomycotina</taxon>
        <taxon>Eurotiomycetes</taxon>
        <taxon>Chaetothyriomycetidae</taxon>
        <taxon>Chaetothyriales</taxon>
        <taxon>Herpotrichiellaceae</taxon>
        <taxon>Exophiala</taxon>
    </lineage>
</organism>
<keyword evidence="4" id="KW-1185">Reference proteome</keyword>
<evidence type="ECO:0000313" key="3">
    <source>
        <dbReference type="EMBL" id="KIW43647.1"/>
    </source>
</evidence>
<evidence type="ECO:0000256" key="1">
    <source>
        <dbReference type="SAM" id="MobiDB-lite"/>
    </source>
</evidence>
<reference evidence="3 4" key="1">
    <citation type="submission" date="2015-01" db="EMBL/GenBank/DDBJ databases">
        <title>The Genome Sequence of Exophiala oligosperma CBS72588.</title>
        <authorList>
            <consortium name="The Broad Institute Genomics Platform"/>
            <person name="Cuomo C."/>
            <person name="de Hoog S."/>
            <person name="Gorbushina A."/>
            <person name="Stielow B."/>
            <person name="Teixiera M."/>
            <person name="Abouelleil A."/>
            <person name="Chapman S.B."/>
            <person name="Priest M."/>
            <person name="Young S.K."/>
            <person name="Wortman J."/>
            <person name="Nusbaum C."/>
            <person name="Birren B."/>
        </authorList>
    </citation>
    <scope>NUCLEOTIDE SEQUENCE [LARGE SCALE GENOMIC DNA]</scope>
    <source>
        <strain evidence="3 4">CBS 72588</strain>
    </source>
</reference>
<dbReference type="EMBL" id="KN847335">
    <property type="protein sequence ID" value="KIW43647.1"/>
    <property type="molecule type" value="Genomic_DNA"/>
</dbReference>
<dbReference type="PANTHER" id="PTHR23099:SF0">
    <property type="entry name" value="GERM CELL NUCLEAR ACIDIC PROTEIN"/>
    <property type="match status" value="1"/>
</dbReference>
<dbReference type="VEuPathDB" id="FungiDB:PV06_04730"/>
<dbReference type="PANTHER" id="PTHR23099">
    <property type="entry name" value="TRANSCRIPTIONAL REGULATOR"/>
    <property type="match status" value="1"/>
</dbReference>
<feature type="compositionally biased region" description="Basic and acidic residues" evidence="1">
    <location>
        <begin position="284"/>
        <end position="300"/>
    </location>
</feature>
<feature type="domain" description="SprT-like" evidence="2">
    <location>
        <begin position="563"/>
        <end position="760"/>
    </location>
</feature>
<feature type="compositionally biased region" description="Basic and acidic residues" evidence="1">
    <location>
        <begin position="186"/>
        <end position="196"/>
    </location>
</feature>
<feature type="region of interest" description="Disordered" evidence="1">
    <location>
        <begin position="493"/>
        <end position="546"/>
    </location>
</feature>
<name>A0A0D2C1Q5_9EURO</name>
<dbReference type="GeneID" id="27356804"/>
<sequence>MNGELGNTYKMSLYLSDDDLPDLTAIVAPRPLMATSTNASVRRSPRKKTTAATNGAKSPQKKDTAVCSTNQGPPRNLGSHQLPGRSPAKRTKSSKAMSIVDAIPALPRNSSTTEVLLSSNNRRSGASPQESLRLAHIDSLLLPLKSLAMEEKEDQEDPPVSRLVWATERLQSDNGPSKSRMSRITEAARKSASERSGKHKAGGNVASRFVLSEARCNDDAESSMDEEDEDDDTDLSGFIVDDDADLSYYESSASEADDDWNASRPQPSRASPRRRLHRGRRSVRRTDHADNEATGSEKENQVAGGLVDALRKMRLCEDTDEAKQRTSEVIDLTTSPLNSPNLTSTTIQRMNSPQFLGPKDPFAVTSTINVFDPPVRLTAPSEKPSLKDTPQFAIGSTMDNMEDQGSEKIPADSELKTPPKTPPKSPVKLKSPSKLLSPSKRQFIPRSPHRQSTDAFWDHNMVNEWNDEYSPKKAPTTSPRKIGLARYQIWSDSKDNQDQDMSSSDSLPSPCTSPRKATGRGRSPMKSPEKEEKKRQAEEKRAALAKKRDFDSRKVQLAIDLLSELDLGVADSKLGRLAASTGGVKIIWSKTLRSTAGRANWKRSVTKVSGSPVKGGEVNGPGVKVQHFASIELAEKIIDCEDRLVNTVAHEFCHLTNFMISNVRDQPHGASFKQWAAKVTSHLRRSDVEIWRQAEVTTKHSYVINHKYLWVCAGRDLSAAMAFLNIEEDEGCGAEYGRHSKSIDPEKHRCGRCKGRLVQVRPKPRASPRKKMASPLKREGSTESTNSSSRMSAGSDSTGTVGRMIDYVELSD</sequence>
<dbReference type="Proteomes" id="UP000053342">
    <property type="component" value="Unassembled WGS sequence"/>
</dbReference>
<feature type="compositionally biased region" description="Basic residues" evidence="1">
    <location>
        <begin position="762"/>
        <end position="772"/>
    </location>
</feature>
<feature type="region of interest" description="Disordered" evidence="1">
    <location>
        <begin position="759"/>
        <end position="812"/>
    </location>
</feature>
<dbReference type="HOGENOM" id="CLU_012966_2_1_1"/>
<feature type="compositionally biased region" description="Low complexity" evidence="1">
    <location>
        <begin position="782"/>
        <end position="792"/>
    </location>
</feature>
<feature type="region of interest" description="Disordered" evidence="1">
    <location>
        <begin position="111"/>
        <end position="130"/>
    </location>
</feature>
<dbReference type="OrthoDB" id="20772at2759"/>
<dbReference type="AlphaFoldDB" id="A0A0D2C1Q5"/>
<dbReference type="Pfam" id="PF17283">
    <property type="entry name" value="Zn_ribbon_SprT"/>
    <property type="match status" value="1"/>
</dbReference>
<gene>
    <name evidence="3" type="ORF">PV06_04730</name>
</gene>
<feature type="region of interest" description="Disordered" evidence="1">
    <location>
        <begin position="379"/>
        <end position="455"/>
    </location>
</feature>
<dbReference type="GO" id="GO:0005634">
    <property type="term" value="C:nucleus"/>
    <property type="evidence" value="ECO:0007669"/>
    <property type="project" value="TreeGrafter"/>
</dbReference>
<dbReference type="STRING" id="215243.A0A0D2C1Q5"/>
<dbReference type="GO" id="GO:0006950">
    <property type="term" value="P:response to stress"/>
    <property type="evidence" value="ECO:0007669"/>
    <property type="project" value="UniProtKB-ARBA"/>
</dbReference>
<feature type="compositionally biased region" description="Basic residues" evidence="1">
    <location>
        <begin position="271"/>
        <end position="283"/>
    </location>
</feature>
<feature type="region of interest" description="Disordered" evidence="1">
    <location>
        <begin position="166"/>
        <end position="304"/>
    </location>
</feature>
<feature type="compositionally biased region" description="Basic and acidic residues" evidence="1">
    <location>
        <begin position="405"/>
        <end position="417"/>
    </location>
</feature>
<dbReference type="SMART" id="SM00731">
    <property type="entry name" value="SprT"/>
    <property type="match status" value="1"/>
</dbReference>
<feature type="compositionally biased region" description="Low complexity" evidence="1">
    <location>
        <begin position="426"/>
        <end position="440"/>
    </location>
</feature>
<proteinExistence type="predicted"/>